<accession>A0A0P6WGU2</accession>
<comment type="similarity">
    <text evidence="1">Belongs to the HyuE racemase family.</text>
</comment>
<evidence type="ECO:0000313" key="3">
    <source>
        <dbReference type="Proteomes" id="UP000048984"/>
    </source>
</evidence>
<keyword evidence="3" id="KW-1185">Reference proteome</keyword>
<dbReference type="Gene3D" id="3.40.50.12500">
    <property type="match status" value="1"/>
</dbReference>
<reference evidence="2 3" key="1">
    <citation type="submission" date="2015-09" db="EMBL/GenBank/DDBJ databases">
        <authorList>
            <person name="Jackson K.R."/>
            <person name="Lunt B.L."/>
            <person name="Fisher J.N.B."/>
            <person name="Gardner A.V."/>
            <person name="Bailey M.E."/>
            <person name="Deus L.M."/>
            <person name="Earl A.S."/>
            <person name="Gibby P.D."/>
            <person name="Hartmann K.A."/>
            <person name="Liu J.E."/>
            <person name="Manci A.M."/>
            <person name="Nielsen D.A."/>
            <person name="Solomon M.B."/>
            <person name="Breakwell D.P."/>
            <person name="Burnett S.H."/>
            <person name="Grose J.H."/>
        </authorList>
    </citation>
    <scope>NUCLEOTIDE SEQUENCE [LARGE SCALE GENOMIC DNA]</scope>
    <source>
        <strain evidence="2 3">16</strain>
    </source>
</reference>
<gene>
    <name evidence="2" type="ORF">ABB55_02395</name>
</gene>
<proteinExistence type="inferred from homology"/>
<organism evidence="2 3">
    <name type="scientific">Prosthecodimorpha hirschii</name>
    <dbReference type="NCBI Taxonomy" id="665126"/>
    <lineage>
        <taxon>Bacteria</taxon>
        <taxon>Pseudomonadati</taxon>
        <taxon>Pseudomonadota</taxon>
        <taxon>Alphaproteobacteria</taxon>
        <taxon>Hyphomicrobiales</taxon>
        <taxon>Ancalomicrobiaceae</taxon>
        <taxon>Prosthecodimorpha</taxon>
    </lineage>
</organism>
<evidence type="ECO:0000256" key="1">
    <source>
        <dbReference type="ARBA" id="ARBA00038414"/>
    </source>
</evidence>
<dbReference type="PANTHER" id="PTHR28047">
    <property type="entry name" value="PROTEIN DCG1"/>
    <property type="match status" value="1"/>
</dbReference>
<dbReference type="EMBL" id="LJYW01000001">
    <property type="protein sequence ID" value="KPL55630.1"/>
    <property type="molecule type" value="Genomic_DNA"/>
</dbReference>
<dbReference type="InterPro" id="IPR052186">
    <property type="entry name" value="Hydantoin_racemase-like"/>
</dbReference>
<dbReference type="RefSeq" id="WP_054361798.1">
    <property type="nucleotide sequence ID" value="NZ_LJYW01000001.1"/>
</dbReference>
<name>A0A0P6WGU2_9HYPH</name>
<dbReference type="Pfam" id="PF01177">
    <property type="entry name" value="Asp_Glu_race"/>
    <property type="match status" value="1"/>
</dbReference>
<protein>
    <submittedName>
        <fullName evidence="2">Asp/Glu/hydantoin racemase</fullName>
    </submittedName>
</protein>
<comment type="caution">
    <text evidence="2">The sequence shown here is derived from an EMBL/GenBank/DDBJ whole genome shotgun (WGS) entry which is preliminary data.</text>
</comment>
<evidence type="ECO:0000313" key="2">
    <source>
        <dbReference type="EMBL" id="KPL55630.1"/>
    </source>
</evidence>
<reference evidence="2 3" key="2">
    <citation type="submission" date="2015-10" db="EMBL/GenBank/DDBJ databases">
        <title>Draft Genome Sequence of Prosthecomicrobium hirschii ATCC 27832.</title>
        <authorList>
            <person name="Daniel J."/>
            <person name="Givan S.A."/>
            <person name="Brun Y.V."/>
            <person name="Brown P.J."/>
        </authorList>
    </citation>
    <scope>NUCLEOTIDE SEQUENCE [LARGE SCALE GENOMIC DNA]</scope>
    <source>
        <strain evidence="2 3">16</strain>
    </source>
</reference>
<dbReference type="AlphaFoldDB" id="A0A0P6WGU2"/>
<dbReference type="InterPro" id="IPR015942">
    <property type="entry name" value="Asp/Glu/hydantoin_racemase"/>
</dbReference>
<dbReference type="GO" id="GO:0047661">
    <property type="term" value="F:amino-acid racemase activity"/>
    <property type="evidence" value="ECO:0007669"/>
    <property type="project" value="InterPro"/>
</dbReference>
<dbReference type="STRING" id="665126.ABB55_02395"/>
<sequence length="247" mass="25389">MRILVANPNTSESVTERLLAVGRSAAAPGTDLVGATAPRGVPYISSRIEAQIGGAVLLETLAERAAGFDAVIVAAFGDPGLGAARELLDIPVVGYAEAAMVTALMLGRRFAVVTFTPAMEPWYQECIEANGLQGRATGVRCLDRAFASIDSVQAEMEDHLVALAGRAIGEDGADVIVLGGAPLAGLAARVRDRVPVPCVDAMVAAVKQAEALVALDPAKPTVGNYRRPAAKPSTGLAPALARRLAEG</sequence>
<dbReference type="PANTHER" id="PTHR28047:SF5">
    <property type="entry name" value="PROTEIN DCG1"/>
    <property type="match status" value="1"/>
</dbReference>
<dbReference type="Proteomes" id="UP000048984">
    <property type="component" value="Unassembled WGS sequence"/>
</dbReference>
<dbReference type="InterPro" id="IPR053714">
    <property type="entry name" value="Iso_Racemase_Enz_sf"/>
</dbReference>